<protein>
    <submittedName>
        <fullName evidence="2">Uncharacterized protein</fullName>
    </submittedName>
</protein>
<sequence length="153" mass="17419">MIIALGFPRNFFLPPISFFFSVSGLFLSQQKLLSGLAMPFSAHCPELVFLFFPFFFLRYHITMMIKCRTALYFCKNNNSRSTRKNGAPCEVLFRKAPGQALHIPVQLSKAYPVYEQIIYQIMHGNANLFSGAAGILLRRPKVPHEPLTAFINI</sequence>
<dbReference type="VEuPathDB" id="FungiDB:I7I53_07514"/>
<evidence type="ECO:0000313" key="2">
    <source>
        <dbReference type="EMBL" id="QSS52019.1"/>
    </source>
</evidence>
<name>A0A8A1LD80_AJEC8</name>
<keyword evidence="1" id="KW-0812">Transmembrane</keyword>
<dbReference type="EMBL" id="CP069103">
    <property type="protein sequence ID" value="QSS52019.1"/>
    <property type="molecule type" value="Genomic_DNA"/>
</dbReference>
<accession>A0A8A1LD80</accession>
<feature type="transmembrane region" description="Helical" evidence="1">
    <location>
        <begin position="12"/>
        <end position="28"/>
    </location>
</feature>
<dbReference type="AlphaFoldDB" id="A0A8A1LD80"/>
<evidence type="ECO:0000313" key="3">
    <source>
        <dbReference type="Proteomes" id="UP000663419"/>
    </source>
</evidence>
<evidence type="ECO:0000256" key="1">
    <source>
        <dbReference type="SAM" id="Phobius"/>
    </source>
</evidence>
<reference evidence="2" key="1">
    <citation type="submission" date="2021-01" db="EMBL/GenBank/DDBJ databases">
        <title>Chromosome-level genome assembly of a human fungal pathogen reveals clustering of transcriptionally co-regulated genes.</title>
        <authorList>
            <person name="Voorhies M."/>
            <person name="Cohen S."/>
            <person name="Shea T.P."/>
            <person name="Petrus S."/>
            <person name="Munoz J.F."/>
            <person name="Poplawski S."/>
            <person name="Goldman W.E."/>
            <person name="Michael T."/>
            <person name="Cuomo C.A."/>
            <person name="Sil A."/>
            <person name="Beyhan S."/>
        </authorList>
    </citation>
    <scope>NUCLEOTIDE SEQUENCE</scope>
    <source>
        <strain evidence="2">H88</strain>
    </source>
</reference>
<dbReference type="Proteomes" id="UP000663419">
    <property type="component" value="Chromosome 2"/>
</dbReference>
<keyword evidence="1" id="KW-1133">Transmembrane helix</keyword>
<keyword evidence="1" id="KW-0472">Membrane</keyword>
<proteinExistence type="predicted"/>
<gene>
    <name evidence="2" type="ORF">I7I53_07514</name>
</gene>
<feature type="transmembrane region" description="Helical" evidence="1">
    <location>
        <begin position="40"/>
        <end position="59"/>
    </location>
</feature>
<organism evidence="2 3">
    <name type="scientific">Ajellomyces capsulatus (strain H88)</name>
    <name type="common">Darling's disease fungus</name>
    <name type="synonym">Histoplasma capsulatum</name>
    <dbReference type="NCBI Taxonomy" id="544711"/>
    <lineage>
        <taxon>Eukaryota</taxon>
        <taxon>Fungi</taxon>
        <taxon>Dikarya</taxon>
        <taxon>Ascomycota</taxon>
        <taxon>Pezizomycotina</taxon>
        <taxon>Eurotiomycetes</taxon>
        <taxon>Eurotiomycetidae</taxon>
        <taxon>Onygenales</taxon>
        <taxon>Ajellomycetaceae</taxon>
        <taxon>Histoplasma</taxon>
    </lineage>
</organism>